<evidence type="ECO:0000313" key="5">
    <source>
        <dbReference type="EMBL" id="TCK84836.1"/>
    </source>
</evidence>
<gene>
    <name evidence="5" type="ORF">C8N28_0130</name>
</gene>
<organism evidence="5 6">
    <name type="scientific">Albibacterium bauzanense</name>
    <dbReference type="NCBI Taxonomy" id="653929"/>
    <lineage>
        <taxon>Bacteria</taxon>
        <taxon>Pseudomonadati</taxon>
        <taxon>Bacteroidota</taxon>
        <taxon>Sphingobacteriia</taxon>
        <taxon>Sphingobacteriales</taxon>
        <taxon>Sphingobacteriaceae</taxon>
        <taxon>Albibacterium</taxon>
    </lineage>
</organism>
<dbReference type="Proteomes" id="UP000294616">
    <property type="component" value="Unassembled WGS sequence"/>
</dbReference>
<dbReference type="PROSITE" id="PS01124">
    <property type="entry name" value="HTH_ARAC_FAMILY_2"/>
    <property type="match status" value="1"/>
</dbReference>
<dbReference type="Gene3D" id="1.10.10.60">
    <property type="entry name" value="Homeodomain-like"/>
    <property type="match status" value="1"/>
</dbReference>
<dbReference type="AlphaFoldDB" id="A0A4R1LZ28"/>
<name>A0A4R1LZ28_9SPHI</name>
<feature type="domain" description="HTH araC/xylS-type" evidence="4">
    <location>
        <begin position="168"/>
        <end position="266"/>
    </location>
</feature>
<keyword evidence="6" id="KW-1185">Reference proteome</keyword>
<keyword evidence="1" id="KW-0805">Transcription regulation</keyword>
<dbReference type="PANTHER" id="PTHR46796">
    <property type="entry name" value="HTH-TYPE TRANSCRIPTIONAL ACTIVATOR RHAS-RELATED"/>
    <property type="match status" value="1"/>
</dbReference>
<evidence type="ECO:0000256" key="2">
    <source>
        <dbReference type="ARBA" id="ARBA00023125"/>
    </source>
</evidence>
<evidence type="ECO:0000313" key="6">
    <source>
        <dbReference type="Proteomes" id="UP000294616"/>
    </source>
</evidence>
<dbReference type="GO" id="GO:0003700">
    <property type="term" value="F:DNA-binding transcription factor activity"/>
    <property type="evidence" value="ECO:0007669"/>
    <property type="project" value="InterPro"/>
</dbReference>
<dbReference type="SUPFAM" id="SSF46689">
    <property type="entry name" value="Homeodomain-like"/>
    <property type="match status" value="1"/>
</dbReference>
<keyword evidence="2 5" id="KW-0238">DNA-binding</keyword>
<proteinExistence type="predicted"/>
<comment type="caution">
    <text evidence="5">The sequence shown here is derived from an EMBL/GenBank/DDBJ whole genome shotgun (WGS) entry which is preliminary data.</text>
</comment>
<evidence type="ECO:0000256" key="3">
    <source>
        <dbReference type="ARBA" id="ARBA00023163"/>
    </source>
</evidence>
<dbReference type="InterPro" id="IPR018060">
    <property type="entry name" value="HTH_AraC"/>
</dbReference>
<dbReference type="EMBL" id="SMGO01000001">
    <property type="protein sequence ID" value="TCK84836.1"/>
    <property type="molecule type" value="Genomic_DNA"/>
</dbReference>
<dbReference type="OrthoDB" id="323290at2"/>
<reference evidence="5 6" key="1">
    <citation type="submission" date="2019-03" db="EMBL/GenBank/DDBJ databases">
        <title>Genomic Encyclopedia of Archaeal and Bacterial Type Strains, Phase II (KMG-II): from individual species to whole genera.</title>
        <authorList>
            <person name="Goeker M."/>
        </authorList>
    </citation>
    <scope>NUCLEOTIDE SEQUENCE [LARGE SCALE GENOMIC DNA]</scope>
    <source>
        <strain evidence="5 6">DSM 22554</strain>
    </source>
</reference>
<dbReference type="InterPro" id="IPR050204">
    <property type="entry name" value="AraC_XylS_family_regulators"/>
</dbReference>
<evidence type="ECO:0000256" key="1">
    <source>
        <dbReference type="ARBA" id="ARBA00023015"/>
    </source>
</evidence>
<dbReference type="Pfam" id="PF20240">
    <property type="entry name" value="DUF6597"/>
    <property type="match status" value="1"/>
</dbReference>
<keyword evidence="3" id="KW-0804">Transcription</keyword>
<dbReference type="SMART" id="SM00342">
    <property type="entry name" value="HTH_ARAC"/>
    <property type="match status" value="1"/>
</dbReference>
<dbReference type="InterPro" id="IPR009057">
    <property type="entry name" value="Homeodomain-like_sf"/>
</dbReference>
<dbReference type="Pfam" id="PF12833">
    <property type="entry name" value="HTH_18"/>
    <property type="match status" value="1"/>
</dbReference>
<dbReference type="RefSeq" id="WP_132220521.1">
    <property type="nucleotide sequence ID" value="NZ_SMGO01000001.1"/>
</dbReference>
<protein>
    <submittedName>
        <fullName evidence="5">AraC-like DNA-binding protein</fullName>
    </submittedName>
</protein>
<accession>A0A4R1LZ28</accession>
<dbReference type="GO" id="GO:0043565">
    <property type="term" value="F:sequence-specific DNA binding"/>
    <property type="evidence" value="ECO:0007669"/>
    <property type="project" value="InterPro"/>
</dbReference>
<dbReference type="PANTHER" id="PTHR46796:SF13">
    <property type="entry name" value="HTH-TYPE TRANSCRIPTIONAL ACTIVATOR RHAS"/>
    <property type="match status" value="1"/>
</dbReference>
<sequence>MNASFFQYVAKYPHPALSGIVTHYRLKSVKLSTPIVFPNHSPIFQGLIFNVDEMEDIVFKKREHSQLKHKVYYVGQAVSPSYLFSSSMHMNLIAVNFTPTGLHQLTGMDLHYLTDRIVDAQVIFGNEINVLYDKIMHSKSPEKVIELIEYFLIRKAQEIKKQNRSCVSTSLDILNNSAGEMTIKKLQHLTSTSPKTLERAFKSEIGMTPKMFQRLLRYNQAKYFIKENPGIDWLEMVIRFGFYDQSHFISEFRNFSGLTPVEYKETLEFIES</sequence>
<evidence type="ECO:0000259" key="4">
    <source>
        <dbReference type="PROSITE" id="PS01124"/>
    </source>
</evidence>
<dbReference type="InterPro" id="IPR046532">
    <property type="entry name" value="DUF6597"/>
</dbReference>